<dbReference type="GO" id="GO:0020037">
    <property type="term" value="F:heme binding"/>
    <property type="evidence" value="ECO:0007669"/>
    <property type="project" value="InterPro"/>
</dbReference>
<evidence type="ECO:0000313" key="1">
    <source>
        <dbReference type="EMBL" id="CAA9216843.1"/>
    </source>
</evidence>
<organism evidence="1">
    <name type="scientific">uncultured Acidimicrobiales bacterium</name>
    <dbReference type="NCBI Taxonomy" id="310071"/>
    <lineage>
        <taxon>Bacteria</taxon>
        <taxon>Bacillati</taxon>
        <taxon>Actinomycetota</taxon>
        <taxon>Acidimicrobiia</taxon>
        <taxon>Acidimicrobiales</taxon>
        <taxon>environmental samples</taxon>
    </lineage>
</organism>
<dbReference type="InterPro" id="IPR020835">
    <property type="entry name" value="Catalase_sf"/>
</dbReference>
<sequence>MPDTRPHRSRPAGAATPLIEATAGAVSAVVFGMGSGLRRARVFHPTGVAFQATFVVSGGAHGAPLLDVPARHPAVVRLSRGVGLPERFPDILGLAVRLVDAHGPGRHQDLLVATSGSAPLLRHLLVPARSFDHGRMSALLPYAIGQRRVIFGARPLRAGGGPTTRLADLAGELGSGRLRFVIEAAEATGPWAEIGVLEVGAPLSSSDAESLRFNPANAGGGVEPVGALQAVRRLAYRGSQATRPTD</sequence>
<dbReference type="AlphaFoldDB" id="A0A6J4H772"/>
<name>A0A6J4H772_9ACTN</name>
<reference evidence="1" key="1">
    <citation type="submission" date="2020-02" db="EMBL/GenBank/DDBJ databases">
        <authorList>
            <person name="Meier V. D."/>
        </authorList>
    </citation>
    <scope>NUCLEOTIDE SEQUENCE</scope>
    <source>
        <strain evidence="1">AVDCRST_MAG50</strain>
    </source>
</reference>
<accession>A0A6J4H772</accession>
<evidence type="ECO:0008006" key="2">
    <source>
        <dbReference type="Google" id="ProtNLM"/>
    </source>
</evidence>
<protein>
    <recommendedName>
        <fullName evidence="2">Phosphodiesterase</fullName>
    </recommendedName>
</protein>
<dbReference type="EMBL" id="CADCTF010000018">
    <property type="protein sequence ID" value="CAA9216843.1"/>
    <property type="molecule type" value="Genomic_DNA"/>
</dbReference>
<proteinExistence type="predicted"/>
<gene>
    <name evidence="1" type="ORF">AVDCRST_MAG50-277</name>
</gene>
<dbReference type="SUPFAM" id="SSF56634">
    <property type="entry name" value="Heme-dependent catalase-like"/>
    <property type="match status" value="1"/>
</dbReference>